<feature type="transmembrane region" description="Helical" evidence="4">
    <location>
        <begin position="61"/>
        <end position="80"/>
    </location>
</feature>
<dbReference type="PANTHER" id="PTHR37042">
    <property type="entry name" value="OUTER MEMBRANE PROTEIN RV1973"/>
    <property type="match status" value="1"/>
</dbReference>
<keyword evidence="2 4" id="KW-0472">Membrane</keyword>
<keyword evidence="6" id="KW-1185">Reference proteome</keyword>
<dbReference type="GO" id="GO:0016020">
    <property type="term" value="C:membrane"/>
    <property type="evidence" value="ECO:0007669"/>
    <property type="project" value="UniProtKB-SubCell"/>
</dbReference>
<feature type="region of interest" description="Disordered" evidence="3">
    <location>
        <begin position="1"/>
        <end position="36"/>
    </location>
</feature>
<accession>A0A1H5T564</accession>
<dbReference type="RefSeq" id="WP_103883786.1">
    <property type="nucleotide sequence ID" value="NZ_FNVU01000001.1"/>
</dbReference>
<reference evidence="5 6" key="1">
    <citation type="submission" date="2016-10" db="EMBL/GenBank/DDBJ databases">
        <authorList>
            <person name="de Groot N.N."/>
        </authorList>
    </citation>
    <scope>NUCLEOTIDE SEQUENCE [LARGE SCALE GENOMIC DNA]</scope>
    <source>
        <strain evidence="5 6">CGMCC 4.2023</strain>
    </source>
</reference>
<sequence length="220" mass="23302">MTTTEKAQDVPSTADEVEPAEQGEQGEGAEGAEPARALEAGRWRRWLRRVRAARPREWRRIGGIAAVAVLVLGSGGLLYATQDLKDPAATGNHALTDSAATDAVIGDVSSGLSQIFAYTPDDTAATEQAARTVLAGKAATQYQALFARIKQNVVAQQLTLTTRVVRAGVVSLTADHARVLVFLDQTAQRAGSTATTAAAQLSVTAERKSGHWRITTLKAR</sequence>
<evidence type="ECO:0000256" key="4">
    <source>
        <dbReference type="SAM" id="Phobius"/>
    </source>
</evidence>
<proteinExistence type="predicted"/>
<dbReference type="Proteomes" id="UP000236754">
    <property type="component" value="Unassembled WGS sequence"/>
</dbReference>
<evidence type="ECO:0000256" key="1">
    <source>
        <dbReference type="ARBA" id="ARBA00004370"/>
    </source>
</evidence>
<dbReference type="OrthoDB" id="4210236at2"/>
<evidence type="ECO:0000313" key="5">
    <source>
        <dbReference type="EMBL" id="SEF57940.1"/>
    </source>
</evidence>
<comment type="subcellular location">
    <subcellularLocation>
        <location evidence="1">Membrane</location>
    </subcellularLocation>
</comment>
<protein>
    <submittedName>
        <fullName evidence="5">Mce-associated membrane protein</fullName>
    </submittedName>
</protein>
<organism evidence="5 6">
    <name type="scientific">Actinacidiphila yanglinensis</name>
    <dbReference type="NCBI Taxonomy" id="310779"/>
    <lineage>
        <taxon>Bacteria</taxon>
        <taxon>Bacillati</taxon>
        <taxon>Actinomycetota</taxon>
        <taxon>Actinomycetes</taxon>
        <taxon>Kitasatosporales</taxon>
        <taxon>Streptomycetaceae</taxon>
        <taxon>Actinacidiphila</taxon>
    </lineage>
</organism>
<keyword evidence="4" id="KW-1133">Transmembrane helix</keyword>
<dbReference type="EMBL" id="FNVU01000001">
    <property type="protein sequence ID" value="SEF57940.1"/>
    <property type="molecule type" value="Genomic_DNA"/>
</dbReference>
<evidence type="ECO:0000256" key="3">
    <source>
        <dbReference type="SAM" id="MobiDB-lite"/>
    </source>
</evidence>
<evidence type="ECO:0000313" key="6">
    <source>
        <dbReference type="Proteomes" id="UP000236754"/>
    </source>
</evidence>
<evidence type="ECO:0000256" key="2">
    <source>
        <dbReference type="ARBA" id="ARBA00023136"/>
    </source>
</evidence>
<name>A0A1H5T564_9ACTN</name>
<dbReference type="PANTHER" id="PTHR37042:SF4">
    <property type="entry name" value="OUTER MEMBRANE PROTEIN RV1973"/>
    <property type="match status" value="1"/>
</dbReference>
<gene>
    <name evidence="5" type="ORF">SAMN05216223_101396</name>
</gene>
<dbReference type="AlphaFoldDB" id="A0A1H5T564"/>
<keyword evidence="4" id="KW-0812">Transmembrane</keyword>